<dbReference type="GO" id="GO:0009103">
    <property type="term" value="P:lipopolysaccharide biosynthetic process"/>
    <property type="evidence" value="ECO:0007669"/>
    <property type="project" value="UniProtKB-KW"/>
</dbReference>
<dbReference type="Gene3D" id="1.10.3730.20">
    <property type="match status" value="1"/>
</dbReference>
<evidence type="ECO:0000256" key="7">
    <source>
        <dbReference type="ARBA" id="ARBA00022692"/>
    </source>
</evidence>
<evidence type="ECO:0000313" key="14">
    <source>
        <dbReference type="EMBL" id="VYT05169.1"/>
    </source>
</evidence>
<feature type="domain" description="EamA" evidence="13">
    <location>
        <begin position="16"/>
        <end position="108"/>
    </location>
</feature>
<evidence type="ECO:0000256" key="2">
    <source>
        <dbReference type="ARBA" id="ARBA00007362"/>
    </source>
</evidence>
<evidence type="ECO:0000256" key="4">
    <source>
        <dbReference type="ARBA" id="ARBA00022516"/>
    </source>
</evidence>
<organism evidence="14">
    <name type="scientific">Blautia glucerasea</name>
    <dbReference type="NCBI Taxonomy" id="536633"/>
    <lineage>
        <taxon>Bacteria</taxon>
        <taxon>Bacillati</taxon>
        <taxon>Bacillota</taxon>
        <taxon>Clostridia</taxon>
        <taxon>Lachnospirales</taxon>
        <taxon>Lachnospiraceae</taxon>
        <taxon>Blautia</taxon>
    </lineage>
</organism>
<keyword evidence="5" id="KW-0997">Cell inner membrane</keyword>
<sequence length="113" mass="12201">MIESFQKNKKGILLMLISSICVCIGQLLWKLSSDYGIFVLVAGFGFYGIGALVMIIAYKFGKLSVLQPMLSLNYVLSIILAAIVLDEEITLLKCIGVLVIIAGVIMIAGGDEE</sequence>
<keyword evidence="11 12" id="KW-0472">Membrane</keyword>
<proteinExistence type="inferred from homology"/>
<feature type="transmembrane region" description="Helical" evidence="12">
    <location>
        <begin position="65"/>
        <end position="84"/>
    </location>
</feature>
<dbReference type="EMBL" id="CACRST010000014">
    <property type="protein sequence ID" value="VYT05169.1"/>
    <property type="molecule type" value="Genomic_DNA"/>
</dbReference>
<comment type="similarity">
    <text evidence="2">Belongs to the EamA transporter family.</text>
</comment>
<dbReference type="Pfam" id="PF00892">
    <property type="entry name" value="EamA"/>
    <property type="match status" value="1"/>
</dbReference>
<evidence type="ECO:0000256" key="3">
    <source>
        <dbReference type="ARBA" id="ARBA00022475"/>
    </source>
</evidence>
<dbReference type="PANTHER" id="PTHR30561:SF9">
    <property type="entry name" value="4-AMINO-4-DEOXY-L-ARABINOSE-PHOSPHOUNDECAPRENOL FLIPPASE SUBUNIT ARNF-RELATED"/>
    <property type="match status" value="1"/>
</dbReference>
<dbReference type="RefSeq" id="WP_156353943.1">
    <property type="nucleotide sequence ID" value="NZ_CACRST010000014.1"/>
</dbReference>
<dbReference type="GO" id="GO:0005886">
    <property type="term" value="C:plasma membrane"/>
    <property type="evidence" value="ECO:0007669"/>
    <property type="project" value="UniProtKB-SubCell"/>
</dbReference>
<evidence type="ECO:0000259" key="13">
    <source>
        <dbReference type="Pfam" id="PF00892"/>
    </source>
</evidence>
<dbReference type="InterPro" id="IPR037185">
    <property type="entry name" value="EmrE-like"/>
</dbReference>
<keyword evidence="9 12" id="KW-1133">Transmembrane helix</keyword>
<dbReference type="InterPro" id="IPR000390">
    <property type="entry name" value="Small_drug/metabolite_transptr"/>
</dbReference>
<evidence type="ECO:0000256" key="8">
    <source>
        <dbReference type="ARBA" id="ARBA00022985"/>
    </source>
</evidence>
<reference evidence="14" key="1">
    <citation type="submission" date="2019-11" db="EMBL/GenBank/DDBJ databases">
        <authorList>
            <person name="Feng L."/>
        </authorList>
    </citation>
    <scope>NUCLEOTIDE SEQUENCE</scope>
    <source>
        <strain evidence="14">BgluceraseaLFYP119</strain>
    </source>
</reference>
<dbReference type="SUPFAM" id="SSF103481">
    <property type="entry name" value="Multidrug resistance efflux transporter EmrE"/>
    <property type="match status" value="1"/>
</dbReference>
<keyword evidence="3" id="KW-1003">Cell membrane</keyword>
<evidence type="ECO:0000256" key="6">
    <source>
        <dbReference type="ARBA" id="ARBA00022556"/>
    </source>
</evidence>
<name>A0A6N2TJS1_9FIRM</name>
<feature type="transmembrane region" description="Helical" evidence="12">
    <location>
        <begin position="12"/>
        <end position="29"/>
    </location>
</feature>
<gene>
    <name evidence="14" type="primary">arnE_1</name>
    <name evidence="14" type="ORF">BGLFYP119_01612</name>
</gene>
<evidence type="ECO:0000256" key="10">
    <source>
        <dbReference type="ARBA" id="ARBA00023098"/>
    </source>
</evidence>
<dbReference type="GO" id="GO:0022857">
    <property type="term" value="F:transmembrane transporter activity"/>
    <property type="evidence" value="ECO:0007669"/>
    <property type="project" value="InterPro"/>
</dbReference>
<dbReference type="PANTHER" id="PTHR30561">
    <property type="entry name" value="SMR FAMILY PROTON-DEPENDENT DRUG EFFLUX TRANSPORTER SUGE"/>
    <property type="match status" value="1"/>
</dbReference>
<keyword evidence="4" id="KW-0444">Lipid biosynthesis</keyword>
<evidence type="ECO:0000256" key="12">
    <source>
        <dbReference type="SAM" id="Phobius"/>
    </source>
</evidence>
<evidence type="ECO:0000256" key="9">
    <source>
        <dbReference type="ARBA" id="ARBA00022989"/>
    </source>
</evidence>
<protein>
    <submittedName>
        <fullName evidence="14">4-amino-4-deoxy-L-arabinose-phosphoundecaprenol flippase subunit ArnE</fullName>
    </submittedName>
</protein>
<feature type="transmembrane region" description="Helical" evidence="12">
    <location>
        <begin position="35"/>
        <end position="58"/>
    </location>
</feature>
<dbReference type="AlphaFoldDB" id="A0A6N2TJS1"/>
<evidence type="ECO:0000256" key="11">
    <source>
        <dbReference type="ARBA" id="ARBA00023136"/>
    </source>
</evidence>
<keyword evidence="7 12" id="KW-0812">Transmembrane</keyword>
<keyword evidence="8" id="KW-0448">Lipopolysaccharide biosynthesis</keyword>
<keyword evidence="10" id="KW-0443">Lipid metabolism</keyword>
<dbReference type="InterPro" id="IPR000620">
    <property type="entry name" value="EamA_dom"/>
</dbReference>
<accession>A0A6N2TJS1</accession>
<keyword evidence="6" id="KW-0441">Lipid A biosynthesis</keyword>
<comment type="subcellular location">
    <subcellularLocation>
        <location evidence="1">Cell membrane</location>
        <topology evidence="1">Multi-pass membrane protein</topology>
    </subcellularLocation>
</comment>
<evidence type="ECO:0000256" key="5">
    <source>
        <dbReference type="ARBA" id="ARBA00022519"/>
    </source>
</evidence>
<evidence type="ECO:0000256" key="1">
    <source>
        <dbReference type="ARBA" id="ARBA00004651"/>
    </source>
</evidence>
<feature type="transmembrane region" description="Helical" evidence="12">
    <location>
        <begin position="90"/>
        <end position="109"/>
    </location>
</feature>